<dbReference type="STRING" id="608506.COB47_1848"/>
<dbReference type="Proteomes" id="UP000000347">
    <property type="component" value="Chromosome"/>
</dbReference>
<dbReference type="OrthoDB" id="9775106at2"/>
<dbReference type="AlphaFoldDB" id="D9TG03"/>
<evidence type="ECO:0000259" key="4">
    <source>
        <dbReference type="PROSITE" id="PS50932"/>
    </source>
</evidence>
<dbReference type="KEGG" id="cob:COB47_1848"/>
<dbReference type="EMBL" id="CP002164">
    <property type="protein sequence ID" value="ADL43123.1"/>
    <property type="molecule type" value="Genomic_DNA"/>
</dbReference>
<feature type="domain" description="HTH lacI-type" evidence="4">
    <location>
        <begin position="8"/>
        <end position="64"/>
    </location>
</feature>
<proteinExistence type="predicted"/>
<protein>
    <submittedName>
        <fullName evidence="5">Transcriptional regulator, LacI family</fullName>
    </submittedName>
</protein>
<dbReference type="GO" id="GO:0000976">
    <property type="term" value="F:transcription cis-regulatory region binding"/>
    <property type="evidence" value="ECO:0007669"/>
    <property type="project" value="TreeGrafter"/>
</dbReference>
<name>D9TG03_CALOO</name>
<evidence type="ECO:0000313" key="5">
    <source>
        <dbReference type="EMBL" id="ADL43123.1"/>
    </source>
</evidence>
<dbReference type="SUPFAM" id="SSF53822">
    <property type="entry name" value="Periplasmic binding protein-like I"/>
    <property type="match status" value="1"/>
</dbReference>
<keyword evidence="6" id="KW-1185">Reference proteome</keyword>
<dbReference type="Pfam" id="PF00356">
    <property type="entry name" value="LacI"/>
    <property type="match status" value="1"/>
</dbReference>
<dbReference type="SUPFAM" id="SSF47413">
    <property type="entry name" value="lambda repressor-like DNA-binding domains"/>
    <property type="match status" value="1"/>
</dbReference>
<dbReference type="GO" id="GO:0003700">
    <property type="term" value="F:DNA-binding transcription factor activity"/>
    <property type="evidence" value="ECO:0007669"/>
    <property type="project" value="TreeGrafter"/>
</dbReference>
<dbReference type="Pfam" id="PF13377">
    <property type="entry name" value="Peripla_BP_3"/>
    <property type="match status" value="1"/>
</dbReference>
<dbReference type="CDD" id="cd01392">
    <property type="entry name" value="HTH_LacI"/>
    <property type="match status" value="1"/>
</dbReference>
<dbReference type="RefSeq" id="WP_013291120.1">
    <property type="nucleotide sequence ID" value="NC_014392.1"/>
</dbReference>
<evidence type="ECO:0000256" key="3">
    <source>
        <dbReference type="ARBA" id="ARBA00023163"/>
    </source>
</evidence>
<dbReference type="InterPro" id="IPR000843">
    <property type="entry name" value="HTH_LacI"/>
</dbReference>
<dbReference type="CDD" id="cd06272">
    <property type="entry name" value="PBP1_hexuronate_repressor-like"/>
    <property type="match status" value="1"/>
</dbReference>
<dbReference type="Gene3D" id="3.40.50.2300">
    <property type="match status" value="2"/>
</dbReference>
<evidence type="ECO:0000256" key="2">
    <source>
        <dbReference type="ARBA" id="ARBA00023125"/>
    </source>
</evidence>
<keyword evidence="2" id="KW-0238">DNA-binding</keyword>
<dbReference type="SMART" id="SM00354">
    <property type="entry name" value="HTH_LACI"/>
    <property type="match status" value="1"/>
</dbReference>
<dbReference type="PROSITE" id="PS50932">
    <property type="entry name" value="HTH_LACI_2"/>
    <property type="match status" value="1"/>
</dbReference>
<dbReference type="eggNOG" id="COG1609">
    <property type="taxonomic scope" value="Bacteria"/>
</dbReference>
<evidence type="ECO:0000313" key="6">
    <source>
        <dbReference type="Proteomes" id="UP000000347"/>
    </source>
</evidence>
<evidence type="ECO:0000256" key="1">
    <source>
        <dbReference type="ARBA" id="ARBA00023015"/>
    </source>
</evidence>
<sequence length="348" mass="39115">MSSKKKGTIKLIAERTNVSPITVSIVLNGRGDEMRISKETQEKILEEAKKLGYQPNVFARRLKKSNQSSSPLLIGILWPATYLSDLLVRFFNGLQNCILNKKMNIETVFKPYYPSNLAQLKELFVENLFNGVIVVGTTDSDIEFLENLNTVMPIVMFNRQSSKYSCIYVDEYSLGEKVAKLFAARGHKSVGLIGPSYLNRNFSMRRVGFLDTCTKLNLSISDNHIITDDEVDTEAGRNCMKKMLSNGDLPTAIFILSSTMAYGVYSVLKENGYSIPDDVEIVGCSDLLTCELLNPKLTVIDYSIERMVYKSLNLITEMITGISSEPISLIEDSYFIFRESCGNFPKLD</sequence>
<dbReference type="PANTHER" id="PTHR30146:SF109">
    <property type="entry name" value="HTH-TYPE TRANSCRIPTIONAL REGULATOR GALS"/>
    <property type="match status" value="1"/>
</dbReference>
<dbReference type="InterPro" id="IPR046335">
    <property type="entry name" value="LacI/GalR-like_sensor"/>
</dbReference>
<dbReference type="Gene3D" id="1.10.260.40">
    <property type="entry name" value="lambda repressor-like DNA-binding domains"/>
    <property type="match status" value="1"/>
</dbReference>
<reference evidence="5 6" key="1">
    <citation type="journal article" date="2010" name="J. Bacteriol.">
        <title>Complete genome sequence of the cellulolytic thermophile Caldicellulosiruptor obsidiansis OB47T.</title>
        <authorList>
            <person name="Elkins J.G."/>
            <person name="Lochner A."/>
            <person name="Hamilton-Brehm S.D."/>
            <person name="Davenport K.W."/>
            <person name="Podar M."/>
            <person name="Brown S.D."/>
            <person name="Land M.L."/>
            <person name="Hauser L.J."/>
            <person name="Klingeman D.M."/>
            <person name="Raman B."/>
            <person name="Goodwin L.A."/>
            <person name="Tapia R."/>
            <person name="Meincke L.J."/>
            <person name="Detter J.C."/>
            <person name="Bruce D.C."/>
            <person name="Han C.S."/>
            <person name="Palumbo A.V."/>
            <person name="Cottingham R.W."/>
            <person name="Keller M."/>
            <person name="Graham D.E."/>
        </authorList>
    </citation>
    <scope>NUCLEOTIDE SEQUENCE [LARGE SCALE GENOMIC DNA]</scope>
    <source>
        <strain evidence="6">ATCC BAA-2073 / strain OB47</strain>
    </source>
</reference>
<gene>
    <name evidence="5" type="ordered locus">COB47_1848</name>
</gene>
<keyword evidence="1" id="KW-0805">Transcription regulation</keyword>
<dbReference type="InterPro" id="IPR010982">
    <property type="entry name" value="Lambda_DNA-bd_dom_sf"/>
</dbReference>
<organism evidence="5 6">
    <name type="scientific">Caldicellulosiruptor obsidiansis (strain ATCC BAA-2073 / JCM 16842 / OB47)</name>
    <dbReference type="NCBI Taxonomy" id="608506"/>
    <lineage>
        <taxon>Bacteria</taxon>
        <taxon>Bacillati</taxon>
        <taxon>Bacillota</taxon>
        <taxon>Bacillota incertae sedis</taxon>
        <taxon>Caldicellulosiruptorales</taxon>
        <taxon>Caldicellulosiruptoraceae</taxon>
        <taxon>Caldicellulosiruptor</taxon>
    </lineage>
</organism>
<dbReference type="HOGENOM" id="CLU_037628_6_2_9"/>
<dbReference type="InterPro" id="IPR028082">
    <property type="entry name" value="Peripla_BP_I"/>
</dbReference>
<dbReference type="PANTHER" id="PTHR30146">
    <property type="entry name" value="LACI-RELATED TRANSCRIPTIONAL REPRESSOR"/>
    <property type="match status" value="1"/>
</dbReference>
<accession>D9TG03</accession>
<keyword evidence="3" id="KW-0804">Transcription</keyword>